<organism evidence="3 4">
    <name type="scientific">Rhipicephalus sanguineus</name>
    <name type="common">Brown dog tick</name>
    <name type="synonym">Ixodes sanguineus</name>
    <dbReference type="NCBI Taxonomy" id="34632"/>
    <lineage>
        <taxon>Eukaryota</taxon>
        <taxon>Metazoa</taxon>
        <taxon>Ecdysozoa</taxon>
        <taxon>Arthropoda</taxon>
        <taxon>Chelicerata</taxon>
        <taxon>Arachnida</taxon>
        <taxon>Acari</taxon>
        <taxon>Parasitiformes</taxon>
        <taxon>Ixodida</taxon>
        <taxon>Ixodoidea</taxon>
        <taxon>Ixodidae</taxon>
        <taxon>Rhipicephalinae</taxon>
        <taxon>Rhipicephalus</taxon>
        <taxon>Rhipicephalus</taxon>
    </lineage>
</organism>
<proteinExistence type="predicted"/>
<evidence type="ECO:0000313" key="3">
    <source>
        <dbReference type="EMBL" id="KAH7947128.1"/>
    </source>
</evidence>
<dbReference type="SUPFAM" id="SSF48295">
    <property type="entry name" value="TrpR-like"/>
    <property type="match status" value="1"/>
</dbReference>
<feature type="compositionally biased region" description="Basic residues" evidence="1">
    <location>
        <begin position="533"/>
        <end position="552"/>
    </location>
</feature>
<dbReference type="InterPro" id="IPR004875">
    <property type="entry name" value="DDE_SF_endonuclease_dom"/>
</dbReference>
<feature type="region of interest" description="Disordered" evidence="1">
    <location>
        <begin position="507"/>
        <end position="552"/>
    </location>
</feature>
<keyword evidence="4" id="KW-1185">Reference proteome</keyword>
<dbReference type="Proteomes" id="UP000821837">
    <property type="component" value="Chromosome 6"/>
</dbReference>
<evidence type="ECO:0000313" key="4">
    <source>
        <dbReference type="Proteomes" id="UP000821837"/>
    </source>
</evidence>
<feature type="compositionally biased region" description="Low complexity" evidence="1">
    <location>
        <begin position="507"/>
        <end position="525"/>
    </location>
</feature>
<accession>A0A9D4STK9</accession>
<evidence type="ECO:0000259" key="2">
    <source>
        <dbReference type="Pfam" id="PF03184"/>
    </source>
</evidence>
<feature type="domain" description="DDE-1" evidence="2">
    <location>
        <begin position="166"/>
        <end position="349"/>
    </location>
</feature>
<dbReference type="AlphaFoldDB" id="A0A9D4STK9"/>
<name>A0A9D4STK9_RHISA</name>
<dbReference type="GO" id="GO:0043565">
    <property type="term" value="F:sequence-specific DNA binding"/>
    <property type="evidence" value="ECO:0007669"/>
    <property type="project" value="InterPro"/>
</dbReference>
<evidence type="ECO:0000256" key="1">
    <source>
        <dbReference type="SAM" id="MobiDB-lite"/>
    </source>
</evidence>
<reference evidence="3" key="1">
    <citation type="journal article" date="2020" name="Cell">
        <title>Large-Scale Comparative Analyses of Tick Genomes Elucidate Their Genetic Diversity and Vector Capacities.</title>
        <authorList>
            <consortium name="Tick Genome and Microbiome Consortium (TIGMIC)"/>
            <person name="Jia N."/>
            <person name="Wang J."/>
            <person name="Shi W."/>
            <person name="Du L."/>
            <person name="Sun Y."/>
            <person name="Zhan W."/>
            <person name="Jiang J.F."/>
            <person name="Wang Q."/>
            <person name="Zhang B."/>
            <person name="Ji P."/>
            <person name="Bell-Sakyi L."/>
            <person name="Cui X.M."/>
            <person name="Yuan T.T."/>
            <person name="Jiang B.G."/>
            <person name="Yang W.F."/>
            <person name="Lam T.T."/>
            <person name="Chang Q.C."/>
            <person name="Ding S.J."/>
            <person name="Wang X.J."/>
            <person name="Zhu J.G."/>
            <person name="Ruan X.D."/>
            <person name="Zhao L."/>
            <person name="Wei J.T."/>
            <person name="Ye R.Z."/>
            <person name="Que T.C."/>
            <person name="Du C.H."/>
            <person name="Zhou Y.H."/>
            <person name="Cheng J.X."/>
            <person name="Dai P.F."/>
            <person name="Guo W.B."/>
            <person name="Han X.H."/>
            <person name="Huang E.J."/>
            <person name="Li L.F."/>
            <person name="Wei W."/>
            <person name="Gao Y.C."/>
            <person name="Liu J.Z."/>
            <person name="Shao H.Z."/>
            <person name="Wang X."/>
            <person name="Wang C.C."/>
            <person name="Yang T.C."/>
            <person name="Huo Q.B."/>
            <person name="Li W."/>
            <person name="Chen H.Y."/>
            <person name="Chen S.E."/>
            <person name="Zhou L.G."/>
            <person name="Ni X.B."/>
            <person name="Tian J.H."/>
            <person name="Sheng Y."/>
            <person name="Liu T."/>
            <person name="Pan Y.S."/>
            <person name="Xia L.Y."/>
            <person name="Li J."/>
            <person name="Zhao F."/>
            <person name="Cao W.C."/>
        </authorList>
    </citation>
    <scope>NUCLEOTIDE SEQUENCE</scope>
    <source>
        <strain evidence="3">Rsan-2018</strain>
    </source>
</reference>
<protein>
    <recommendedName>
        <fullName evidence="2">DDE-1 domain-containing protein</fullName>
    </recommendedName>
</protein>
<gene>
    <name evidence="3" type="ORF">HPB52_007574</name>
</gene>
<reference evidence="3" key="2">
    <citation type="submission" date="2021-09" db="EMBL/GenBank/DDBJ databases">
        <authorList>
            <person name="Jia N."/>
            <person name="Wang J."/>
            <person name="Shi W."/>
            <person name="Du L."/>
            <person name="Sun Y."/>
            <person name="Zhan W."/>
            <person name="Jiang J."/>
            <person name="Wang Q."/>
            <person name="Zhang B."/>
            <person name="Ji P."/>
            <person name="Sakyi L.B."/>
            <person name="Cui X."/>
            <person name="Yuan T."/>
            <person name="Jiang B."/>
            <person name="Yang W."/>
            <person name="Lam T.T.-Y."/>
            <person name="Chang Q."/>
            <person name="Ding S."/>
            <person name="Wang X."/>
            <person name="Zhu J."/>
            <person name="Ruan X."/>
            <person name="Zhao L."/>
            <person name="Wei J."/>
            <person name="Que T."/>
            <person name="Du C."/>
            <person name="Cheng J."/>
            <person name="Dai P."/>
            <person name="Han X."/>
            <person name="Huang E."/>
            <person name="Gao Y."/>
            <person name="Liu J."/>
            <person name="Shao H."/>
            <person name="Ye R."/>
            <person name="Li L."/>
            <person name="Wei W."/>
            <person name="Wang X."/>
            <person name="Wang C."/>
            <person name="Huo Q."/>
            <person name="Li W."/>
            <person name="Guo W."/>
            <person name="Chen H."/>
            <person name="Chen S."/>
            <person name="Zhou L."/>
            <person name="Zhou L."/>
            <person name="Ni X."/>
            <person name="Tian J."/>
            <person name="Zhou Y."/>
            <person name="Sheng Y."/>
            <person name="Liu T."/>
            <person name="Pan Y."/>
            <person name="Xia L."/>
            <person name="Li J."/>
            <person name="Zhao F."/>
            <person name="Cao W."/>
        </authorList>
    </citation>
    <scope>NUCLEOTIDE SEQUENCE</scope>
    <source>
        <strain evidence="3">Rsan-2018</strain>
        <tissue evidence="3">Larvae</tissue>
    </source>
</reference>
<dbReference type="VEuPathDB" id="VectorBase:RSAN_043555"/>
<dbReference type="EMBL" id="JABSTV010001252">
    <property type="protein sequence ID" value="KAH7947128.1"/>
    <property type="molecule type" value="Genomic_DNA"/>
</dbReference>
<dbReference type="Pfam" id="PF03184">
    <property type="entry name" value="DDE_1"/>
    <property type="match status" value="1"/>
</dbReference>
<dbReference type="InterPro" id="IPR010921">
    <property type="entry name" value="Trp_repressor/repl_initiator"/>
</dbReference>
<comment type="caution">
    <text evidence="3">The sequence shown here is derived from an EMBL/GenBank/DDBJ whole genome shotgun (WGS) entry which is preliminary data.</text>
</comment>
<sequence length="552" mass="62664">MPMQSYTVAKKIEVIRWHRENGKNVHQTSRHFKLDRKRIREWEKNFDNLLQLNYGKARLRRNLSNGAPVFSEHVDDALFASTLSAKEAKDCATLRARARKRPRNFRRQQVPFGLPRTRCNGYTLYNMANMDQTMVRIDNPANRTNNVVGESTIRVANTGCARRGFTVCLAACATGHKLPAFIIFKEQSGKIPARAFASLRIPGENNFFLWGRGVTFKCSSHRHEKRLDDIGENARMAVDSLRPKRRRRATLTVLAQAPIHKTQAATNAFEEYDTDVLYVPAGCTSILQPADVYWNKPFKSTLRRLWEQYMREEARTPKENLKKPSWQHVLDFVAEAWAAVPEETVAQPFKGCGISNAIDGSEDEDLHSGLADVGAVVPEDRGGLQAECCDLFFAADSEESFDAPPTGRKGFVWWLPPFYRSEWHRQERTYLDALSVQLQQTGVKKRRWREYCDRIDHTADNLWSRELPIFVLSAQPSPDKWARPHGHGPQQASVAGRYIDALTATGAATAARSTAPPSLPPATQTSHDDARRQKTHQSTRGAHNARQKNYVK</sequence>